<dbReference type="AlphaFoldDB" id="A0A2Z3YRU6"/>
<dbReference type="GO" id="GO:0016987">
    <property type="term" value="F:sigma factor activity"/>
    <property type="evidence" value="ECO:0007669"/>
    <property type="project" value="UniProtKB-KW"/>
</dbReference>
<dbReference type="KEGG" id="cpre:Csp1_04430"/>
<evidence type="ECO:0000259" key="7">
    <source>
        <dbReference type="Pfam" id="PF04542"/>
    </source>
</evidence>
<dbReference type="STRING" id="1737425.GCA_900049755_02185"/>
<keyword evidence="3" id="KW-0731">Sigma factor</keyword>
<dbReference type="InterPro" id="IPR036388">
    <property type="entry name" value="WH-like_DNA-bd_sf"/>
</dbReference>
<evidence type="ECO:0000313" key="9">
    <source>
        <dbReference type="EMBL" id="AWT25264.1"/>
    </source>
</evidence>
<dbReference type="GO" id="GO:0003677">
    <property type="term" value="F:DNA binding"/>
    <property type="evidence" value="ECO:0007669"/>
    <property type="project" value="UniProtKB-KW"/>
</dbReference>
<dbReference type="GO" id="GO:0006352">
    <property type="term" value="P:DNA-templated transcription initiation"/>
    <property type="evidence" value="ECO:0007669"/>
    <property type="project" value="InterPro"/>
</dbReference>
<keyword evidence="5" id="KW-0804">Transcription</keyword>
<evidence type="ECO:0000313" key="10">
    <source>
        <dbReference type="Proteomes" id="UP000247696"/>
    </source>
</evidence>
<name>A0A2Z3YRU6_9CORY</name>
<dbReference type="Gene3D" id="1.10.10.10">
    <property type="entry name" value="Winged helix-like DNA-binding domain superfamily/Winged helix DNA-binding domain"/>
    <property type="match status" value="1"/>
</dbReference>
<dbReference type="Pfam" id="PF04542">
    <property type="entry name" value="Sigma70_r2"/>
    <property type="match status" value="1"/>
</dbReference>
<dbReference type="SUPFAM" id="SSF88659">
    <property type="entry name" value="Sigma3 and sigma4 domains of RNA polymerase sigma factors"/>
    <property type="match status" value="1"/>
</dbReference>
<keyword evidence="2" id="KW-0805">Transcription regulation</keyword>
<evidence type="ECO:0000256" key="4">
    <source>
        <dbReference type="ARBA" id="ARBA00023125"/>
    </source>
</evidence>
<evidence type="ECO:0000256" key="5">
    <source>
        <dbReference type="ARBA" id="ARBA00023163"/>
    </source>
</evidence>
<dbReference type="InterPro" id="IPR014284">
    <property type="entry name" value="RNA_pol_sigma-70_dom"/>
</dbReference>
<evidence type="ECO:0000256" key="6">
    <source>
        <dbReference type="SAM" id="MobiDB-lite"/>
    </source>
</evidence>
<dbReference type="EMBL" id="CP024988">
    <property type="protein sequence ID" value="AWT25264.1"/>
    <property type="molecule type" value="Genomic_DNA"/>
</dbReference>
<dbReference type="InterPro" id="IPR039425">
    <property type="entry name" value="RNA_pol_sigma-70-like"/>
</dbReference>
<accession>A0A2Z3YRU6</accession>
<keyword evidence="10" id="KW-1185">Reference proteome</keyword>
<feature type="region of interest" description="Disordered" evidence="6">
    <location>
        <begin position="123"/>
        <end position="143"/>
    </location>
</feature>
<dbReference type="InterPro" id="IPR007627">
    <property type="entry name" value="RNA_pol_sigma70_r2"/>
</dbReference>
<proteinExistence type="inferred from homology"/>
<dbReference type="InterPro" id="IPR013324">
    <property type="entry name" value="RNA_pol_sigma_r3/r4-like"/>
</dbReference>
<keyword evidence="4" id="KW-0238">DNA-binding</keyword>
<comment type="similarity">
    <text evidence="1">Belongs to the sigma-70 factor family. ECF subfamily.</text>
</comment>
<feature type="domain" description="RNA polymerase sigma factor 70 region 4 type 2" evidence="8">
    <location>
        <begin position="154"/>
        <end position="204"/>
    </location>
</feature>
<dbReference type="CDD" id="cd06171">
    <property type="entry name" value="Sigma70_r4"/>
    <property type="match status" value="1"/>
</dbReference>
<reference evidence="10" key="1">
    <citation type="submission" date="2017-11" db="EMBL/GenBank/DDBJ databases">
        <title>Otitis media/interna in a cat caused by the recently described species Corynebacterium provencense.</title>
        <authorList>
            <person name="Kittl S."/>
            <person name="Brodard I."/>
            <person name="Rychener L."/>
            <person name="Jores J."/>
            <person name="Roosje P."/>
            <person name="Gobeli Brawand S."/>
        </authorList>
    </citation>
    <scope>NUCLEOTIDE SEQUENCE [LARGE SCALE GENOMIC DNA]</scope>
    <source>
        <strain evidence="10">17KM38</strain>
    </source>
</reference>
<protein>
    <submittedName>
        <fullName evidence="9">ECF RNA polymerase sigma factor SigC</fullName>
    </submittedName>
</protein>
<evidence type="ECO:0000256" key="1">
    <source>
        <dbReference type="ARBA" id="ARBA00010641"/>
    </source>
</evidence>
<dbReference type="PANTHER" id="PTHR43133:SF61">
    <property type="entry name" value="ECF RNA POLYMERASE SIGMA FACTOR SIGC"/>
    <property type="match status" value="1"/>
</dbReference>
<sequence length="238" mass="25878">MRGVCDHPGATVMRVREHFSRQRRSATSGHGSDDAAVTDLALKAGAGDRQALSAFIEATHGDVWRLLAHLADTDRADDLTQETYLRVLGALPRFAARSSARTWILSLARRVWVDSVRHDMARPRKSVEEWEDAAGQTPSSDTAGDQAWAELVDARAMLDNLPTERREALVLTQILGYSYAEAADICDVRVGTIRSRVARARADLLEAQKNARRTVPGTAGSQVSSRGSGDTGGHLHLA</sequence>
<feature type="domain" description="RNA polymerase sigma-70 region 2" evidence="7">
    <location>
        <begin position="56"/>
        <end position="118"/>
    </location>
</feature>
<dbReference type="Pfam" id="PF08281">
    <property type="entry name" value="Sigma70_r4_2"/>
    <property type="match status" value="1"/>
</dbReference>
<organism evidence="9 10">
    <name type="scientific">Corynebacterium provencense</name>
    <dbReference type="NCBI Taxonomy" id="1737425"/>
    <lineage>
        <taxon>Bacteria</taxon>
        <taxon>Bacillati</taxon>
        <taxon>Actinomycetota</taxon>
        <taxon>Actinomycetes</taxon>
        <taxon>Mycobacteriales</taxon>
        <taxon>Corynebacteriaceae</taxon>
        <taxon>Corynebacterium</taxon>
    </lineage>
</organism>
<dbReference type="Proteomes" id="UP000247696">
    <property type="component" value="Chromosome"/>
</dbReference>
<dbReference type="NCBIfam" id="TIGR02937">
    <property type="entry name" value="sigma70-ECF"/>
    <property type="match status" value="1"/>
</dbReference>
<feature type="region of interest" description="Disordered" evidence="6">
    <location>
        <begin position="209"/>
        <end position="238"/>
    </location>
</feature>
<evidence type="ECO:0000256" key="3">
    <source>
        <dbReference type="ARBA" id="ARBA00023082"/>
    </source>
</evidence>
<gene>
    <name evidence="9" type="primary">sigC</name>
    <name evidence="9" type="ORF">Csp1_04430</name>
</gene>
<dbReference type="Gene3D" id="1.10.1740.10">
    <property type="match status" value="1"/>
</dbReference>
<feature type="compositionally biased region" description="Polar residues" evidence="6">
    <location>
        <begin position="219"/>
        <end position="228"/>
    </location>
</feature>
<dbReference type="PANTHER" id="PTHR43133">
    <property type="entry name" value="RNA POLYMERASE ECF-TYPE SIGMA FACTO"/>
    <property type="match status" value="1"/>
</dbReference>
<dbReference type="NCBIfam" id="NF009187">
    <property type="entry name" value="PRK12535.1"/>
    <property type="match status" value="1"/>
</dbReference>
<dbReference type="InterPro" id="IPR013249">
    <property type="entry name" value="RNA_pol_sigma70_r4_t2"/>
</dbReference>
<dbReference type="SUPFAM" id="SSF88946">
    <property type="entry name" value="Sigma2 domain of RNA polymerase sigma factors"/>
    <property type="match status" value="1"/>
</dbReference>
<evidence type="ECO:0000259" key="8">
    <source>
        <dbReference type="Pfam" id="PF08281"/>
    </source>
</evidence>
<dbReference type="InterPro" id="IPR013325">
    <property type="entry name" value="RNA_pol_sigma_r2"/>
</dbReference>
<evidence type="ECO:0000256" key="2">
    <source>
        <dbReference type="ARBA" id="ARBA00023015"/>
    </source>
</evidence>